<feature type="region of interest" description="Disordered" evidence="1">
    <location>
        <begin position="1"/>
        <end position="272"/>
    </location>
</feature>
<evidence type="ECO:0000256" key="1">
    <source>
        <dbReference type="SAM" id="MobiDB-lite"/>
    </source>
</evidence>
<proteinExistence type="predicted"/>
<name>A0ABS3UMQ9_9ACTN</name>
<feature type="compositionally biased region" description="Pro residues" evidence="1">
    <location>
        <begin position="354"/>
        <end position="365"/>
    </location>
</feature>
<protein>
    <submittedName>
        <fullName evidence="2">Daple</fullName>
    </submittedName>
</protein>
<sequence length="584" mass="60294">MDESGHSGEAGASTGGNGADSHDRNRVNGWASTDSPWSNNGAALEQGVDTPPWRRPSDGRTFGRQQFPPEPPFGAAPSSAVPASQPGSEIPPSGDTAPWPDRNRLADILGHRRPPAPSSAAPAPSSAPPFPYEGDLDDSYRDPGPQRASAPLTRPDWAPDSPAPVSTEPARSRHALVTDTLAQGLPQFDAPATDGEPPTARSAYDASSFPHHPSYAPSPAYPGLPEPAPTAGAEGEPSGTLPQRVPAQPDVPRVPEPPSVEPSAEAPALARIATHLRRGDVVPAQERQEGFDVQDILAAVREVDGVRDASLRATPAGAHSLRLDLSDGADPAEVSRQVARLLQDRMGLDAAMPGDPPAALRPPSNPSRTPLLPTQPTRPGRAAAPAPVSSMPAPAPAPIPVAPVTPVAPVSAMPRIPVEEPRPQMVNAGASLVPADASKPRPLDPGDNPGPRVIIENVHVNTFGADATVEVRLRAGGRTASGVATGPAVDGYLLRLCATATAGAVDELLSTSQHRDGPARCFVEHASAVSFGPMQVAVVVLLLSCGGGWVEQLAGSAVVTGDDRHAMVRATLAAVNRRLEALLA</sequence>
<feature type="region of interest" description="Disordered" evidence="1">
    <location>
        <begin position="350"/>
        <end position="392"/>
    </location>
</feature>
<feature type="compositionally biased region" description="Pro residues" evidence="1">
    <location>
        <begin position="219"/>
        <end position="228"/>
    </location>
</feature>
<organism evidence="2 3">
    <name type="scientific">Actinoplanes flavus</name>
    <dbReference type="NCBI Taxonomy" id="2820290"/>
    <lineage>
        <taxon>Bacteria</taxon>
        <taxon>Bacillati</taxon>
        <taxon>Actinomycetota</taxon>
        <taxon>Actinomycetes</taxon>
        <taxon>Micromonosporales</taxon>
        <taxon>Micromonosporaceae</taxon>
        <taxon>Actinoplanes</taxon>
    </lineage>
</organism>
<gene>
    <name evidence="2" type="ORF">J5X75_21310</name>
</gene>
<accession>A0ABS3UMQ9</accession>
<reference evidence="2 3" key="1">
    <citation type="submission" date="2021-03" db="EMBL/GenBank/DDBJ databases">
        <title>Actinoplanes flavus sp. nov., a novel actinomycete isolated from Coconut Palm rhizosphere soil.</title>
        <authorList>
            <person name="Luo X."/>
        </authorList>
    </citation>
    <scope>NUCLEOTIDE SEQUENCE [LARGE SCALE GENOMIC DNA]</scope>
    <source>
        <strain evidence="2 3">NEAU-H7</strain>
    </source>
</reference>
<evidence type="ECO:0000313" key="2">
    <source>
        <dbReference type="EMBL" id="MBO3740046.1"/>
    </source>
</evidence>
<dbReference type="EMBL" id="JAGFNS010000013">
    <property type="protein sequence ID" value="MBO3740046.1"/>
    <property type="molecule type" value="Genomic_DNA"/>
</dbReference>
<feature type="compositionally biased region" description="Low complexity" evidence="1">
    <location>
        <begin position="366"/>
        <end position="392"/>
    </location>
</feature>
<comment type="caution">
    <text evidence="2">The sequence shown here is derived from an EMBL/GenBank/DDBJ whole genome shotgun (WGS) entry which is preliminary data.</text>
</comment>
<keyword evidence="3" id="KW-1185">Reference proteome</keyword>
<feature type="compositionally biased region" description="Polar residues" evidence="1">
    <location>
        <begin position="30"/>
        <end position="41"/>
    </location>
</feature>
<dbReference type="Proteomes" id="UP000679690">
    <property type="component" value="Unassembled WGS sequence"/>
</dbReference>
<evidence type="ECO:0000313" key="3">
    <source>
        <dbReference type="Proteomes" id="UP000679690"/>
    </source>
</evidence>
<feature type="compositionally biased region" description="Low complexity" evidence="1">
    <location>
        <begin position="75"/>
        <end position="88"/>
    </location>
</feature>
<feature type="compositionally biased region" description="Low complexity" evidence="1">
    <location>
        <begin position="261"/>
        <end position="270"/>
    </location>
</feature>